<evidence type="ECO:0000313" key="1">
    <source>
        <dbReference type="EMBL" id="AFK21474.1"/>
    </source>
</evidence>
<organism evidence="1 2">
    <name type="scientific">Haloferax mediterranei (strain ATCC 33500 / DSM 1411 / JCM 8866 / NBRC 14739 / NCIMB 2177 / R-4)</name>
    <name type="common">Halobacterium mediterranei</name>
    <dbReference type="NCBI Taxonomy" id="523841"/>
    <lineage>
        <taxon>Archaea</taxon>
        <taxon>Methanobacteriati</taxon>
        <taxon>Methanobacteriota</taxon>
        <taxon>Stenosarchaea group</taxon>
        <taxon>Halobacteria</taxon>
        <taxon>Halobacteriales</taxon>
        <taxon>Haloferacaceae</taxon>
        <taxon>Haloferax</taxon>
    </lineage>
</organism>
<dbReference type="EMBL" id="CP001871">
    <property type="protein sequence ID" value="AFK21474.1"/>
    <property type="molecule type" value="Genomic_DNA"/>
</dbReference>
<sequence length="101" mass="11151">MLLRRSCVDPDGVAPDITFRTINSTQSLGCLDSLNTCSFLSNDGSHSSDMCSELTYSRSNMRNEWRAQYVFSTPESGCMCPCIAYSSVLPDSETTFGRDNV</sequence>
<name>I3RB64_HALMT</name>
<accession>I3RB64</accession>
<protein>
    <submittedName>
        <fullName evidence="1">Uncharacterized protein</fullName>
    </submittedName>
</protein>
<geneLocation type="plasmid" evidence="1 2">
    <name>pHM500</name>
</geneLocation>
<dbReference type="KEGG" id="hme:HFX_6353"/>
<dbReference type="AlphaFoldDB" id="I3RB64"/>
<reference evidence="1 2" key="1">
    <citation type="journal article" date="2012" name="J. Bacteriol.">
        <title>Complete genome sequence of the metabolically versatile halophilic archaeon Haloferax mediterranei, a poly(3-hydroxybutyrate-co-3-hydroxyvalerate) producer.</title>
        <authorList>
            <person name="Han J."/>
            <person name="Zhang F."/>
            <person name="Hou J."/>
            <person name="Liu X."/>
            <person name="Li M."/>
            <person name="Liu H."/>
            <person name="Cai L."/>
            <person name="Zhang B."/>
            <person name="Chen Y."/>
            <person name="Zhou J."/>
            <person name="Hu S."/>
            <person name="Xiang H."/>
        </authorList>
    </citation>
    <scope>NUCLEOTIDE SEQUENCE [LARGE SCALE GENOMIC DNA]</scope>
    <source>
        <strain evidence="2">ATCC 33500 / DSM 1411 / JCM 8866 / NBRC 14739 / NCIMB 2177 / R-4</strain>
        <plasmid evidence="2">pHM500</plasmid>
    </source>
</reference>
<dbReference type="Proteomes" id="UP000006469">
    <property type="component" value="Plasmid pHM500"/>
</dbReference>
<proteinExistence type="predicted"/>
<gene>
    <name evidence="1" type="ordered locus">HFX_6353</name>
</gene>
<dbReference type="HOGENOM" id="CLU_2284966_0_0_2"/>
<keyword evidence="1" id="KW-0614">Plasmid</keyword>
<evidence type="ECO:0000313" key="2">
    <source>
        <dbReference type="Proteomes" id="UP000006469"/>
    </source>
</evidence>